<proteinExistence type="inferred from homology"/>
<feature type="compositionally biased region" description="Basic and acidic residues" evidence="6">
    <location>
        <begin position="93"/>
        <end position="111"/>
    </location>
</feature>
<evidence type="ECO:0000256" key="5">
    <source>
        <dbReference type="ARBA" id="ARBA00023136"/>
    </source>
</evidence>
<dbReference type="Pfam" id="PF03647">
    <property type="entry name" value="Tmemb_14"/>
    <property type="match status" value="1"/>
</dbReference>
<feature type="transmembrane region" description="Helical" evidence="7">
    <location>
        <begin position="243"/>
        <end position="262"/>
    </location>
</feature>
<dbReference type="GO" id="GO:0009706">
    <property type="term" value="C:chloroplast inner membrane"/>
    <property type="evidence" value="ECO:0007669"/>
    <property type="project" value="TreeGrafter"/>
</dbReference>
<organism evidence="8 9">
    <name type="scientific">Trapa natans</name>
    <name type="common">Water chestnut</name>
    <dbReference type="NCBI Taxonomy" id="22666"/>
    <lineage>
        <taxon>Eukaryota</taxon>
        <taxon>Viridiplantae</taxon>
        <taxon>Streptophyta</taxon>
        <taxon>Embryophyta</taxon>
        <taxon>Tracheophyta</taxon>
        <taxon>Spermatophyta</taxon>
        <taxon>Magnoliopsida</taxon>
        <taxon>eudicotyledons</taxon>
        <taxon>Gunneridae</taxon>
        <taxon>Pentapetalae</taxon>
        <taxon>rosids</taxon>
        <taxon>malvids</taxon>
        <taxon>Myrtales</taxon>
        <taxon>Lythraceae</taxon>
        <taxon>Trapa</taxon>
    </lineage>
</organism>
<evidence type="ECO:0000256" key="2">
    <source>
        <dbReference type="ARBA" id="ARBA00007590"/>
    </source>
</evidence>
<feature type="transmembrane region" description="Helical" evidence="7">
    <location>
        <begin position="300"/>
        <end position="318"/>
    </location>
</feature>
<dbReference type="AlphaFoldDB" id="A0AAN7KMR6"/>
<comment type="caution">
    <text evidence="8">The sequence shown here is derived from an EMBL/GenBank/DDBJ whole genome shotgun (WGS) entry which is preliminary data.</text>
</comment>
<evidence type="ECO:0000256" key="1">
    <source>
        <dbReference type="ARBA" id="ARBA00004370"/>
    </source>
</evidence>
<dbReference type="InterPro" id="IPR044890">
    <property type="entry name" value="TMEM14_sf"/>
</dbReference>
<name>A0AAN7KMR6_TRANT</name>
<protein>
    <recommendedName>
        <fullName evidence="10">Protein FATTY ACID EXPORT 3, chloroplastic</fullName>
    </recommendedName>
</protein>
<reference evidence="8 9" key="1">
    <citation type="journal article" date="2023" name="Hortic Res">
        <title>Pangenome of water caltrop reveals structural variations and asymmetric subgenome divergence after allopolyploidization.</title>
        <authorList>
            <person name="Zhang X."/>
            <person name="Chen Y."/>
            <person name="Wang L."/>
            <person name="Yuan Y."/>
            <person name="Fang M."/>
            <person name="Shi L."/>
            <person name="Lu R."/>
            <person name="Comes H.P."/>
            <person name="Ma Y."/>
            <person name="Chen Y."/>
            <person name="Huang G."/>
            <person name="Zhou Y."/>
            <person name="Zheng Z."/>
            <person name="Qiu Y."/>
        </authorList>
    </citation>
    <scope>NUCLEOTIDE SEQUENCE [LARGE SCALE GENOMIC DNA]</scope>
    <source>
        <strain evidence="8">F231</strain>
    </source>
</reference>
<dbReference type="InterPro" id="IPR005349">
    <property type="entry name" value="TMEM14"/>
</dbReference>
<evidence type="ECO:0000256" key="7">
    <source>
        <dbReference type="SAM" id="Phobius"/>
    </source>
</evidence>
<evidence type="ECO:0000256" key="4">
    <source>
        <dbReference type="ARBA" id="ARBA00022989"/>
    </source>
</evidence>
<evidence type="ECO:0000256" key="3">
    <source>
        <dbReference type="ARBA" id="ARBA00022692"/>
    </source>
</evidence>
<dbReference type="Gene3D" id="1.10.10.1740">
    <property type="entry name" value="Transmembrane protein 14-like"/>
    <property type="match status" value="1"/>
</dbReference>
<sequence length="340" mass="37003">MSVAAGSILVRNLKPCSPTSASHSLSLPYRAPVHSPLPTSLRQLGTLPLRGRCHLSLACQGGTFLNGLASGLLPLHLRNRSLITLAASHDESKHVDDGVKEEQADLKGKAEEPEEAWEQALATFKEQALKMKSISQEAYEIYSKKAMFVLRETAKQLKIQAEKAKYDFSIVAKEIGEEGKEYLSAATENYPEPVKEIVETFSSPTDDLKDVTQVRDFYVGIPYGSVLSLGGFLSFMITGSIAAVRFGVILGGILLALSISSLRSYRREEKASPLALKGQAGIAGVLFLREVRLFSQGPSLWSFITSIISGAVLAFYLYRIKQNGLQDKTNYESGNGNAAD</sequence>
<keyword evidence="5 7" id="KW-0472">Membrane</keyword>
<comment type="subcellular location">
    <subcellularLocation>
        <location evidence="1">Membrane</location>
    </subcellularLocation>
</comment>
<dbReference type="Proteomes" id="UP001346149">
    <property type="component" value="Unassembled WGS sequence"/>
</dbReference>
<keyword evidence="3 7" id="KW-0812">Transmembrane</keyword>
<dbReference type="PANTHER" id="PTHR12668">
    <property type="entry name" value="TRANSMEMBRANE PROTEIN 14, 15"/>
    <property type="match status" value="1"/>
</dbReference>
<evidence type="ECO:0008006" key="10">
    <source>
        <dbReference type="Google" id="ProtNLM"/>
    </source>
</evidence>
<evidence type="ECO:0000256" key="6">
    <source>
        <dbReference type="SAM" id="MobiDB-lite"/>
    </source>
</evidence>
<accession>A0AAN7KMR6</accession>
<dbReference type="PANTHER" id="PTHR12668:SF43">
    <property type="entry name" value="TRANSMEMBRANE PROTEIN 14 HOMOLOG"/>
    <property type="match status" value="1"/>
</dbReference>
<feature type="transmembrane region" description="Helical" evidence="7">
    <location>
        <begin position="274"/>
        <end position="294"/>
    </location>
</feature>
<evidence type="ECO:0000313" key="9">
    <source>
        <dbReference type="Proteomes" id="UP001346149"/>
    </source>
</evidence>
<gene>
    <name evidence="8" type="ORF">SAY86_015293</name>
</gene>
<keyword evidence="4 7" id="KW-1133">Transmembrane helix</keyword>
<dbReference type="EMBL" id="JAXQNO010000022">
    <property type="protein sequence ID" value="KAK4767543.1"/>
    <property type="molecule type" value="Genomic_DNA"/>
</dbReference>
<feature type="region of interest" description="Disordered" evidence="6">
    <location>
        <begin position="93"/>
        <end position="112"/>
    </location>
</feature>
<dbReference type="GO" id="GO:0015245">
    <property type="term" value="F:fatty acid transmembrane transporter activity"/>
    <property type="evidence" value="ECO:0007669"/>
    <property type="project" value="TreeGrafter"/>
</dbReference>
<comment type="similarity">
    <text evidence="2">Belongs to the TMEM14 family.</text>
</comment>
<evidence type="ECO:0000313" key="8">
    <source>
        <dbReference type="EMBL" id="KAK4767543.1"/>
    </source>
</evidence>
<keyword evidence="9" id="KW-1185">Reference proteome</keyword>